<dbReference type="OrthoDB" id="3264316at2759"/>
<dbReference type="Proteomes" id="UP000602905">
    <property type="component" value="Unassembled WGS sequence"/>
</dbReference>
<dbReference type="Pfam" id="PF05699">
    <property type="entry name" value="Dimer_Tnp_hAT"/>
    <property type="match status" value="1"/>
</dbReference>
<dbReference type="PANTHER" id="PTHR23272">
    <property type="entry name" value="BED FINGER-RELATED"/>
    <property type="match status" value="1"/>
</dbReference>
<evidence type="ECO:0000313" key="3">
    <source>
        <dbReference type="Proteomes" id="UP000602905"/>
    </source>
</evidence>
<feature type="non-terminal residue" evidence="2">
    <location>
        <position position="231"/>
    </location>
</feature>
<evidence type="ECO:0000259" key="1">
    <source>
        <dbReference type="Pfam" id="PF05699"/>
    </source>
</evidence>
<dbReference type="InterPro" id="IPR008906">
    <property type="entry name" value="HATC_C_dom"/>
</dbReference>
<accession>A0A8H7LYQ7</accession>
<dbReference type="SUPFAM" id="SSF53098">
    <property type="entry name" value="Ribonuclease H-like"/>
    <property type="match status" value="1"/>
</dbReference>
<dbReference type="PANTHER" id="PTHR23272:SF182">
    <property type="entry name" value="OS09G0381850 PROTEIN"/>
    <property type="match status" value="1"/>
</dbReference>
<evidence type="ECO:0000313" key="2">
    <source>
        <dbReference type="EMBL" id="KAF8714257.1"/>
    </source>
</evidence>
<sequence>MLIESQVRLDGLYSYKDVFGIADALSAGKAKLDEYFDMAKGNGLIVLASILHPGIRLSYFQDVTKWGESGPTMARRGREILGYLYEDYKPTLSVTSSVPQPTKPEISGSSSENWFNNLLTAPCGGPSTTSCGPEELRDYFDGRYQYNGGNILAWWKENEVHFPVLSQIAQDFLAILATSVSVERLFSCCKLVMSDYCNMSVETARRIITCQQWLEAGLGIDLPDFISSNNN</sequence>
<name>A0A8H7LYQ7_9AGAM</name>
<dbReference type="AlphaFoldDB" id="A0A8H7LYQ7"/>
<dbReference type="InterPro" id="IPR012337">
    <property type="entry name" value="RNaseH-like_sf"/>
</dbReference>
<dbReference type="EMBL" id="JACYCD010000016">
    <property type="protein sequence ID" value="KAF8714257.1"/>
    <property type="molecule type" value="Genomic_DNA"/>
</dbReference>
<organism evidence="2 3">
    <name type="scientific">Rhizoctonia solani</name>
    <dbReference type="NCBI Taxonomy" id="456999"/>
    <lineage>
        <taxon>Eukaryota</taxon>
        <taxon>Fungi</taxon>
        <taxon>Dikarya</taxon>
        <taxon>Basidiomycota</taxon>
        <taxon>Agaricomycotina</taxon>
        <taxon>Agaricomycetes</taxon>
        <taxon>Cantharellales</taxon>
        <taxon>Ceratobasidiaceae</taxon>
        <taxon>Rhizoctonia</taxon>
    </lineage>
</organism>
<proteinExistence type="predicted"/>
<reference evidence="2" key="1">
    <citation type="submission" date="2020-09" db="EMBL/GenBank/DDBJ databases">
        <title>Comparative genome analyses of four rice-infecting Rhizoctonia solani isolates reveal extensive enrichment of homogalacturonan modification genes.</title>
        <authorList>
            <person name="Lee D.-Y."/>
            <person name="Jeon J."/>
            <person name="Kim K.-T."/>
            <person name="Cheong K."/>
            <person name="Song H."/>
            <person name="Choi G."/>
            <person name="Ko J."/>
            <person name="Opiyo S.O."/>
            <person name="Zuo S."/>
            <person name="Madhav S."/>
            <person name="Lee Y.-H."/>
            <person name="Wang G.-L."/>
        </authorList>
    </citation>
    <scope>NUCLEOTIDE SEQUENCE</scope>
    <source>
        <strain evidence="2">AG1-IA WGL</strain>
    </source>
</reference>
<dbReference type="GO" id="GO:0046983">
    <property type="term" value="F:protein dimerization activity"/>
    <property type="evidence" value="ECO:0007669"/>
    <property type="project" value="InterPro"/>
</dbReference>
<gene>
    <name evidence="2" type="ORF">RHS03_00372</name>
</gene>
<comment type="caution">
    <text evidence="2">The sequence shown here is derived from an EMBL/GenBank/DDBJ whole genome shotgun (WGS) entry which is preliminary data.</text>
</comment>
<feature type="domain" description="HAT C-terminal dimerisation" evidence="1">
    <location>
        <begin position="150"/>
        <end position="198"/>
    </location>
</feature>
<protein>
    <submittedName>
        <fullName evidence="2">HAT family C-terminal dimerization region</fullName>
    </submittedName>
</protein>